<name>A0A1D7W1K8_BREAU</name>
<evidence type="ECO:0000313" key="2">
    <source>
        <dbReference type="Proteomes" id="UP000094793"/>
    </source>
</evidence>
<dbReference type="EMBL" id="CP017150">
    <property type="protein sequence ID" value="AOP52824.1"/>
    <property type="molecule type" value="Genomic_DNA"/>
</dbReference>
<protein>
    <submittedName>
        <fullName evidence="1">Uncharacterized protein</fullName>
    </submittedName>
</protein>
<proteinExistence type="predicted"/>
<dbReference type="Proteomes" id="UP000094793">
    <property type="component" value="Chromosome"/>
</dbReference>
<dbReference type="AlphaFoldDB" id="A0A1D7W1K8"/>
<evidence type="ECO:0000313" key="1">
    <source>
        <dbReference type="EMBL" id="AOP52824.1"/>
    </source>
</evidence>
<dbReference type="KEGG" id="blin:BLSMQ_1112"/>
<reference evidence="2" key="1">
    <citation type="submission" date="2016-09" db="EMBL/GenBank/DDBJ databases">
        <title>Complete Genome Sequence of Brevibacterium linens SMQ-1335.</title>
        <authorList>
            <person name="de Melo A.G."/>
            <person name="Labrie S.J."/>
            <person name="Dumaresq J."/>
            <person name="Roberts R.J."/>
            <person name="Tremblay D.M."/>
            <person name="Moineau S."/>
        </authorList>
    </citation>
    <scope>NUCLEOTIDE SEQUENCE [LARGE SCALE GENOMIC DNA]</scope>
    <source>
        <strain evidence="2">SMQ-1335</strain>
    </source>
</reference>
<accession>A0A1D7W1K8</accession>
<sequence length="61" mass="6599">MLGPKGSARRAIKFGTATTGTDPARRVARTIDGLLATKVFNGGGEYQLVRARIYLHPRGWA</sequence>
<gene>
    <name evidence="1" type="ORF">BLSMQ_1112</name>
</gene>
<organism evidence="1 2">
    <name type="scientific">Brevibacterium aurantiacum</name>
    <dbReference type="NCBI Taxonomy" id="273384"/>
    <lineage>
        <taxon>Bacteria</taxon>
        <taxon>Bacillati</taxon>
        <taxon>Actinomycetota</taxon>
        <taxon>Actinomycetes</taxon>
        <taxon>Micrococcales</taxon>
        <taxon>Brevibacteriaceae</taxon>
        <taxon>Brevibacterium</taxon>
    </lineage>
</organism>